<dbReference type="PANTHER" id="PTHR34069:SF2">
    <property type="entry name" value="BETA-KETOACYL-[ACYL-CARRIER-PROTEIN] SYNTHASE III"/>
    <property type="match status" value="1"/>
</dbReference>
<dbReference type="AlphaFoldDB" id="B4D4Q1"/>
<dbReference type="NCBIfam" id="NF006829">
    <property type="entry name" value="PRK09352.1"/>
    <property type="match status" value="1"/>
</dbReference>
<evidence type="ECO:0000256" key="5">
    <source>
        <dbReference type="ARBA" id="ARBA00022516"/>
    </source>
</evidence>
<evidence type="ECO:0000256" key="6">
    <source>
        <dbReference type="ARBA" id="ARBA00022679"/>
    </source>
</evidence>
<dbReference type="InterPro" id="IPR013751">
    <property type="entry name" value="ACP_syn_III_N"/>
</dbReference>
<dbReference type="Pfam" id="PF08541">
    <property type="entry name" value="ACP_syn_III_C"/>
    <property type="match status" value="1"/>
</dbReference>
<dbReference type="NCBIfam" id="TIGR00747">
    <property type="entry name" value="fabH"/>
    <property type="match status" value="1"/>
</dbReference>
<evidence type="ECO:0000256" key="4">
    <source>
        <dbReference type="ARBA" id="ARBA00022490"/>
    </source>
</evidence>
<dbReference type="EMBL" id="ABVL01000012">
    <property type="protein sequence ID" value="EDY18504.1"/>
    <property type="molecule type" value="Genomic_DNA"/>
</dbReference>
<comment type="subcellular location">
    <subcellularLocation>
        <location evidence="13">Cytoplasm</location>
    </subcellularLocation>
</comment>
<comment type="domain">
    <text evidence="13">The last Arg residue of the ACP-binding site is essential for the weak association between ACP/AcpP and FabH.</text>
</comment>
<dbReference type="InterPro" id="IPR016039">
    <property type="entry name" value="Thiolase-like"/>
</dbReference>
<keyword evidence="14" id="KW-0472">Membrane</keyword>
<comment type="caution">
    <text evidence="17">The sequence shown here is derived from an EMBL/GenBank/DDBJ whole genome shotgun (WGS) entry which is preliminary data.</text>
</comment>
<keyword evidence="7 13" id="KW-0276">Fatty acid metabolism</keyword>
<keyword evidence="4 13" id="KW-0963">Cytoplasm</keyword>
<feature type="domain" description="Beta-ketoacyl-[acyl-carrier-protein] synthase III C-terminal" evidence="15">
    <location>
        <begin position="248"/>
        <end position="337"/>
    </location>
</feature>
<evidence type="ECO:0000256" key="13">
    <source>
        <dbReference type="HAMAP-Rule" id="MF_01815"/>
    </source>
</evidence>
<dbReference type="FunCoup" id="B4D4Q1">
    <property type="interactions" value="532"/>
</dbReference>
<sequence>MIQPRTRPNQPKRTVSIIGTGSYVPERIMTNAELEKLVETSDEWITTRTGIKERRIAAEGEFTSDMAAKAGLNALENAGITAEEVDLILVATVTPDMFFPSTACFVQSKIGAKHAACFDVSAACSGFLYAIEIAQQFITSHTYDTILVIGAEKLSSIVDWSDRNTCVLFGDGAGAAVLRHRGGGHGVVSTFMASDGGLSDILYIPGGGSRFPITKENADTRVNCIKMNGKETYKHAVTSMLDATNKVLADANLDPKDLACVIPHQANLRIIEAIAHRMDLPMDRFMINLDRYGNTSAAAVAIALDEANRTGRMKVGDYVLLVVFGGGLTWASSVIQW</sequence>
<dbReference type="GO" id="GO:0033818">
    <property type="term" value="F:beta-ketoacyl-acyl-carrier-protein synthase III activity"/>
    <property type="evidence" value="ECO:0007669"/>
    <property type="project" value="UniProtKB-UniRule"/>
</dbReference>
<gene>
    <name evidence="13" type="primary">fabH</name>
    <name evidence="17" type="ORF">CfE428DRAFT_3889</name>
</gene>
<dbReference type="PANTHER" id="PTHR34069">
    <property type="entry name" value="3-OXOACYL-[ACYL-CARRIER-PROTEIN] SYNTHASE 3"/>
    <property type="match status" value="1"/>
</dbReference>
<feature type="active site" evidence="13">
    <location>
        <position position="264"/>
    </location>
</feature>
<dbReference type="EC" id="2.3.1.180" evidence="3 13"/>
<dbReference type="Gene3D" id="3.40.47.10">
    <property type="match status" value="1"/>
</dbReference>
<keyword evidence="5 13" id="KW-0444">Lipid biosynthesis</keyword>
<evidence type="ECO:0000256" key="8">
    <source>
        <dbReference type="ARBA" id="ARBA00023098"/>
    </source>
</evidence>
<feature type="region of interest" description="ACP-binding" evidence="13">
    <location>
        <begin position="265"/>
        <end position="269"/>
    </location>
</feature>
<dbReference type="GO" id="GO:0044550">
    <property type="term" value="P:secondary metabolite biosynthetic process"/>
    <property type="evidence" value="ECO:0007669"/>
    <property type="project" value="TreeGrafter"/>
</dbReference>
<keyword evidence="8 13" id="KW-0443">Lipid metabolism</keyword>
<evidence type="ECO:0000256" key="11">
    <source>
        <dbReference type="ARBA" id="ARBA00023315"/>
    </source>
</evidence>
<dbReference type="GO" id="GO:0006633">
    <property type="term" value="P:fatty acid biosynthetic process"/>
    <property type="evidence" value="ECO:0007669"/>
    <property type="project" value="UniProtKB-UniRule"/>
</dbReference>
<keyword evidence="9 13" id="KW-0275">Fatty acid biosynthesis</keyword>
<feature type="transmembrane region" description="Helical" evidence="14">
    <location>
        <begin position="318"/>
        <end position="335"/>
    </location>
</feature>
<dbReference type="InParanoid" id="B4D4Q1"/>
<feature type="active site" evidence="13">
    <location>
        <position position="124"/>
    </location>
</feature>
<comment type="subunit">
    <text evidence="13">Homodimer.</text>
</comment>
<dbReference type="HAMAP" id="MF_01815">
    <property type="entry name" value="FabH"/>
    <property type="match status" value="1"/>
</dbReference>
<evidence type="ECO:0000313" key="17">
    <source>
        <dbReference type="EMBL" id="EDY18504.1"/>
    </source>
</evidence>
<dbReference type="Proteomes" id="UP000005824">
    <property type="component" value="Unassembled WGS sequence"/>
</dbReference>
<accession>B4D4Q1</accession>
<protein>
    <recommendedName>
        <fullName evidence="3 13">Beta-ketoacyl-[acyl-carrier-protein] synthase III</fullName>
        <shortName evidence="13">Beta-ketoacyl-ACP synthase III</shortName>
        <shortName evidence="13">KAS III</shortName>
        <ecNumber evidence="3 13">2.3.1.180</ecNumber>
    </recommendedName>
    <alternativeName>
        <fullName evidence="13">3-oxoacyl-[acyl-carrier-protein] synthase 3</fullName>
    </alternativeName>
    <alternativeName>
        <fullName evidence="13">3-oxoacyl-[acyl-carrier-protein] synthase III</fullName>
    </alternativeName>
</protein>
<evidence type="ECO:0000256" key="1">
    <source>
        <dbReference type="ARBA" id="ARBA00005194"/>
    </source>
</evidence>
<evidence type="ECO:0000259" key="16">
    <source>
        <dbReference type="Pfam" id="PF08545"/>
    </source>
</evidence>
<evidence type="ECO:0000256" key="14">
    <source>
        <dbReference type="SAM" id="Phobius"/>
    </source>
</evidence>
<evidence type="ECO:0000313" key="18">
    <source>
        <dbReference type="Proteomes" id="UP000005824"/>
    </source>
</evidence>
<dbReference type="InterPro" id="IPR004655">
    <property type="entry name" value="FabH"/>
</dbReference>
<organism evidence="17 18">
    <name type="scientific">Chthoniobacter flavus Ellin428</name>
    <dbReference type="NCBI Taxonomy" id="497964"/>
    <lineage>
        <taxon>Bacteria</taxon>
        <taxon>Pseudomonadati</taxon>
        <taxon>Verrucomicrobiota</taxon>
        <taxon>Spartobacteria</taxon>
        <taxon>Chthoniobacterales</taxon>
        <taxon>Chthoniobacteraceae</taxon>
        <taxon>Chthoniobacter</taxon>
    </lineage>
</organism>
<dbReference type="GO" id="GO:0005737">
    <property type="term" value="C:cytoplasm"/>
    <property type="evidence" value="ECO:0007669"/>
    <property type="project" value="UniProtKB-SubCell"/>
</dbReference>
<dbReference type="FunFam" id="3.40.47.10:FF:000004">
    <property type="entry name" value="3-oxoacyl-[acyl-carrier-protein] synthase 3"/>
    <property type="match status" value="1"/>
</dbReference>
<evidence type="ECO:0000256" key="2">
    <source>
        <dbReference type="ARBA" id="ARBA00008642"/>
    </source>
</evidence>
<evidence type="ECO:0000256" key="10">
    <source>
        <dbReference type="ARBA" id="ARBA00023268"/>
    </source>
</evidence>
<comment type="catalytic activity">
    <reaction evidence="12">
        <text>malonyl-[ACP] + acetyl-CoA + H(+) = 3-oxobutanoyl-[ACP] + CO2 + CoA</text>
        <dbReference type="Rhea" id="RHEA:12080"/>
        <dbReference type="Rhea" id="RHEA-COMP:9623"/>
        <dbReference type="Rhea" id="RHEA-COMP:9625"/>
        <dbReference type="ChEBI" id="CHEBI:15378"/>
        <dbReference type="ChEBI" id="CHEBI:16526"/>
        <dbReference type="ChEBI" id="CHEBI:57287"/>
        <dbReference type="ChEBI" id="CHEBI:57288"/>
        <dbReference type="ChEBI" id="CHEBI:78449"/>
        <dbReference type="ChEBI" id="CHEBI:78450"/>
        <dbReference type="EC" id="2.3.1.180"/>
    </reaction>
    <physiologicalReaction direction="left-to-right" evidence="12">
        <dbReference type="Rhea" id="RHEA:12081"/>
    </physiologicalReaction>
</comment>
<evidence type="ECO:0000256" key="9">
    <source>
        <dbReference type="ARBA" id="ARBA00023160"/>
    </source>
</evidence>
<evidence type="ECO:0000259" key="15">
    <source>
        <dbReference type="Pfam" id="PF08541"/>
    </source>
</evidence>
<evidence type="ECO:0000256" key="3">
    <source>
        <dbReference type="ARBA" id="ARBA00012333"/>
    </source>
</evidence>
<name>B4D4Q1_9BACT</name>
<dbReference type="STRING" id="497964.CfE428DRAFT_3889"/>
<dbReference type="Pfam" id="PF08545">
    <property type="entry name" value="ACP_syn_III"/>
    <property type="match status" value="1"/>
</dbReference>
<keyword evidence="11 13" id="KW-0012">Acyltransferase</keyword>
<comment type="similarity">
    <text evidence="2 13">Belongs to the thiolase-like superfamily. FabH family.</text>
</comment>
<feature type="active site" evidence="13">
    <location>
        <position position="294"/>
    </location>
</feature>
<dbReference type="RefSeq" id="WP_006981214.1">
    <property type="nucleotide sequence ID" value="NZ_ABVL01000012.1"/>
</dbReference>
<dbReference type="CDD" id="cd00830">
    <property type="entry name" value="KAS_III"/>
    <property type="match status" value="1"/>
</dbReference>
<dbReference type="GO" id="GO:0004315">
    <property type="term" value="F:3-oxoacyl-[acyl-carrier-protein] synthase activity"/>
    <property type="evidence" value="ECO:0007669"/>
    <property type="project" value="InterPro"/>
</dbReference>
<keyword evidence="14" id="KW-1133">Transmembrane helix</keyword>
<reference evidence="17 18" key="1">
    <citation type="journal article" date="2011" name="J. Bacteriol.">
        <title>Genome sequence of Chthoniobacter flavus Ellin428, an aerobic heterotrophic soil bacterium.</title>
        <authorList>
            <person name="Kant R."/>
            <person name="van Passel M.W."/>
            <person name="Palva A."/>
            <person name="Lucas S."/>
            <person name="Lapidus A."/>
            <person name="Glavina Del Rio T."/>
            <person name="Dalin E."/>
            <person name="Tice H."/>
            <person name="Bruce D."/>
            <person name="Goodwin L."/>
            <person name="Pitluck S."/>
            <person name="Larimer F.W."/>
            <person name="Land M.L."/>
            <person name="Hauser L."/>
            <person name="Sangwan P."/>
            <person name="de Vos W.M."/>
            <person name="Janssen P.H."/>
            <person name="Smidt H."/>
        </authorList>
    </citation>
    <scope>NUCLEOTIDE SEQUENCE [LARGE SCALE GENOMIC DNA]</scope>
    <source>
        <strain evidence="17 18">Ellin428</strain>
    </source>
</reference>
<evidence type="ECO:0000256" key="7">
    <source>
        <dbReference type="ARBA" id="ARBA00022832"/>
    </source>
</evidence>
<dbReference type="eggNOG" id="COG0332">
    <property type="taxonomic scope" value="Bacteria"/>
</dbReference>
<keyword evidence="6 13" id="KW-0808">Transferase</keyword>
<dbReference type="InterPro" id="IPR013747">
    <property type="entry name" value="ACP_syn_III_C"/>
</dbReference>
<keyword evidence="10 13" id="KW-0511">Multifunctional enzyme</keyword>
<feature type="domain" description="Beta-ketoacyl-[acyl-carrier-protein] synthase III N-terminal" evidence="16">
    <location>
        <begin position="118"/>
        <end position="196"/>
    </location>
</feature>
<evidence type="ECO:0000256" key="12">
    <source>
        <dbReference type="ARBA" id="ARBA00051096"/>
    </source>
</evidence>
<dbReference type="UniPathway" id="UPA00094"/>
<keyword evidence="18" id="KW-1185">Reference proteome</keyword>
<dbReference type="SUPFAM" id="SSF53901">
    <property type="entry name" value="Thiolase-like"/>
    <property type="match status" value="1"/>
</dbReference>
<comment type="function">
    <text evidence="13">Catalyzes the condensation reaction of fatty acid synthesis by the addition to an acyl acceptor of two carbons from malonyl-ACP. Catalyzes the first condensation reaction which initiates fatty acid synthesis and may therefore play a role in governing the total rate of fatty acid production. Possesses both acetoacetyl-ACP synthase and acetyl transacylase activities. Its substrate specificity determines the biosynthesis of branched-chain and/or straight-chain of fatty acids.</text>
</comment>
<keyword evidence="14" id="KW-0812">Transmembrane</keyword>
<proteinExistence type="inferred from homology"/>
<comment type="pathway">
    <text evidence="1 13">Lipid metabolism; fatty acid biosynthesis.</text>
</comment>